<dbReference type="PANTHER" id="PTHR10963:SF55">
    <property type="entry name" value="GLYCOSIDE HYDROLASE FAMILY 16 PROTEIN"/>
    <property type="match status" value="1"/>
</dbReference>
<proteinExistence type="inferred from homology"/>
<keyword evidence="4" id="KW-0378">Hydrolase</keyword>
<dbReference type="CDD" id="cd08023">
    <property type="entry name" value="GH16_laminarinase_like"/>
    <property type="match status" value="1"/>
</dbReference>
<protein>
    <submittedName>
        <fullName evidence="4">Glycoside hydrolase family 16</fullName>
    </submittedName>
</protein>
<dbReference type="Pfam" id="PF00722">
    <property type="entry name" value="Glyco_hydro_16"/>
    <property type="match status" value="1"/>
</dbReference>
<dbReference type="InterPro" id="IPR000757">
    <property type="entry name" value="Beta-glucanase-like"/>
</dbReference>
<dbReference type="InParanoid" id="E3J4Q0"/>
<gene>
    <name evidence="4" type="ordered locus">FraEuI1c_0131</name>
</gene>
<comment type="similarity">
    <text evidence="1">Belongs to the glycosyl hydrolase 16 family.</text>
</comment>
<dbReference type="HOGENOM" id="CLU_638978_0_0_11"/>
<reference evidence="4 5" key="1">
    <citation type="submission" date="2010-10" db="EMBL/GenBank/DDBJ databases">
        <title>Complete sequence of Frankia sp. EuI1c.</title>
        <authorList>
            <consortium name="US DOE Joint Genome Institute"/>
            <person name="Lucas S."/>
            <person name="Copeland A."/>
            <person name="Lapidus A."/>
            <person name="Cheng J.-F."/>
            <person name="Bruce D."/>
            <person name="Goodwin L."/>
            <person name="Pitluck S."/>
            <person name="Chertkov O."/>
            <person name="Detter J.C."/>
            <person name="Han C."/>
            <person name="Tapia R."/>
            <person name="Land M."/>
            <person name="Hauser L."/>
            <person name="Jeffries C."/>
            <person name="Kyrpides N."/>
            <person name="Ivanova N."/>
            <person name="Mikhailova N."/>
            <person name="Beauchemin N."/>
            <person name="Sen A."/>
            <person name="Sur S.A."/>
            <person name="Gtari M."/>
            <person name="Wall L."/>
            <person name="Tisa L."/>
            <person name="Woyke T."/>
        </authorList>
    </citation>
    <scope>NUCLEOTIDE SEQUENCE [LARGE SCALE GENOMIC DNA]</scope>
    <source>
        <strain evidence="5">DSM 45817 / CECT 9037 / EuI1c</strain>
    </source>
</reference>
<feature type="domain" description="GH16" evidence="3">
    <location>
        <begin position="152"/>
        <end position="429"/>
    </location>
</feature>
<evidence type="ECO:0000256" key="2">
    <source>
        <dbReference type="SAM" id="SignalP"/>
    </source>
</evidence>
<feature type="chain" id="PRO_5039131861" evidence="2">
    <location>
        <begin position="19"/>
        <end position="429"/>
    </location>
</feature>
<dbReference type="KEGG" id="fri:FraEuI1c_0131"/>
<accession>E3J4Q0</accession>
<organism evidence="4 5">
    <name type="scientific">Pseudofrankia inefficax (strain DSM 45817 / CECT 9037 / DDB 130130 / EuI1c)</name>
    <name type="common">Frankia inefficax</name>
    <dbReference type="NCBI Taxonomy" id="298654"/>
    <lineage>
        <taxon>Bacteria</taxon>
        <taxon>Bacillati</taxon>
        <taxon>Actinomycetota</taxon>
        <taxon>Actinomycetes</taxon>
        <taxon>Frankiales</taxon>
        <taxon>Frankiaceae</taxon>
        <taxon>Pseudofrankia</taxon>
    </lineage>
</organism>
<evidence type="ECO:0000256" key="1">
    <source>
        <dbReference type="ARBA" id="ARBA00006865"/>
    </source>
</evidence>
<dbReference type="GO" id="GO:0004553">
    <property type="term" value="F:hydrolase activity, hydrolyzing O-glycosyl compounds"/>
    <property type="evidence" value="ECO:0007669"/>
    <property type="project" value="InterPro"/>
</dbReference>
<dbReference type="GO" id="GO:0005975">
    <property type="term" value="P:carbohydrate metabolic process"/>
    <property type="evidence" value="ECO:0007669"/>
    <property type="project" value="InterPro"/>
</dbReference>
<dbReference type="CAZy" id="CBM57">
    <property type="family name" value="Carbohydrate-Binding Module Family 57"/>
</dbReference>
<dbReference type="InterPro" id="IPR013320">
    <property type="entry name" value="ConA-like_dom_sf"/>
</dbReference>
<dbReference type="RefSeq" id="WP_013421342.1">
    <property type="nucleotide sequence ID" value="NC_014666.1"/>
</dbReference>
<dbReference type="InterPro" id="IPR021720">
    <property type="entry name" value="Malectin_dom"/>
</dbReference>
<dbReference type="PANTHER" id="PTHR10963">
    <property type="entry name" value="GLYCOSYL HYDROLASE-RELATED"/>
    <property type="match status" value="1"/>
</dbReference>
<keyword evidence="2" id="KW-0732">Signal</keyword>
<dbReference type="CAZy" id="GH16">
    <property type="family name" value="Glycoside Hydrolase Family 16"/>
</dbReference>
<evidence type="ECO:0000313" key="5">
    <source>
        <dbReference type="Proteomes" id="UP000002484"/>
    </source>
</evidence>
<dbReference type="EMBL" id="CP002299">
    <property type="protein sequence ID" value="ADP78219.1"/>
    <property type="molecule type" value="Genomic_DNA"/>
</dbReference>
<dbReference type="SUPFAM" id="SSF49899">
    <property type="entry name" value="Concanavalin A-like lectins/glucanases"/>
    <property type="match status" value="1"/>
</dbReference>
<dbReference type="Gene3D" id="2.60.120.430">
    <property type="entry name" value="Galactose-binding lectin"/>
    <property type="match status" value="1"/>
</dbReference>
<dbReference type="eggNOG" id="COG2273">
    <property type="taxonomic scope" value="Bacteria"/>
</dbReference>
<dbReference type="OrthoDB" id="9809583at2"/>
<dbReference type="Proteomes" id="UP000002484">
    <property type="component" value="Chromosome"/>
</dbReference>
<name>E3J4Q0_PSEI1</name>
<dbReference type="Pfam" id="PF11721">
    <property type="entry name" value="Malectin"/>
    <property type="match status" value="1"/>
</dbReference>
<evidence type="ECO:0000259" key="3">
    <source>
        <dbReference type="PROSITE" id="PS51762"/>
    </source>
</evidence>
<feature type="signal peptide" evidence="2">
    <location>
        <begin position="1"/>
        <end position="18"/>
    </location>
</feature>
<keyword evidence="5" id="KW-1185">Reference proteome</keyword>
<dbReference type="STRING" id="298654.FraEuI1c_0131"/>
<dbReference type="AlphaFoldDB" id="E3J4Q0"/>
<dbReference type="InterPro" id="IPR050546">
    <property type="entry name" value="Glycosyl_Hydrlase_16"/>
</dbReference>
<dbReference type="PROSITE" id="PS51762">
    <property type="entry name" value="GH16_2"/>
    <property type="match status" value="1"/>
</dbReference>
<evidence type="ECO:0000313" key="4">
    <source>
        <dbReference type="EMBL" id="ADP78219.1"/>
    </source>
</evidence>
<sequence length="429" mass="44923" precursor="true">MRVAALAVLVLTVAGPLAGCGLTHSGSSTARPSGPAERWVAGSVGITDSRGTTWQPDVSVAQGGQVTTPGSAVAGTGNPALYRKARVGGQGYELPVARPGTYAVVLHVLAPQDVRAGQNVFDITVDGRTVISAIDVAARVGAGHALAVLVPVTETGDSIDLGLRVRHGEARVSAVSVAFESTAAARTTFADDFTGPAGATVDSRWTFETGGGGWGNNELGVYTSSTRNVSLDGKGNLAITARRENIRDTDGKTYQYTSGRLTTKRSFDLRYGHVETRLKLPTGGGLLPAFWAVGSNVDNVGWPVSGEIDMLELPAPDGSIYASIHGPTQSDAAYAHVAGIYPLPPESVAGFHTFAMDWYPGVFQFSVDGMVYGSVSEDDMPSGQTWVFDHPYYLIFNLAVGGNWPGSPPAGTPFPQQMVVDYVRVTGHN</sequence>
<dbReference type="Gene3D" id="2.60.120.200">
    <property type="match status" value="1"/>
</dbReference>
<dbReference type="eggNOG" id="COG2133">
    <property type="taxonomic scope" value="Bacteria"/>
</dbReference>